<gene>
    <name evidence="8" type="ORF">L1049_014628</name>
</gene>
<dbReference type="SUPFAM" id="SSF48264">
    <property type="entry name" value="Cytochrome P450"/>
    <property type="match status" value="1"/>
</dbReference>
<dbReference type="InterPro" id="IPR036396">
    <property type="entry name" value="Cyt_P450_sf"/>
</dbReference>
<feature type="binding site" description="axial binding residue" evidence="6">
    <location>
        <position position="329"/>
    </location>
    <ligand>
        <name>heme</name>
        <dbReference type="ChEBI" id="CHEBI:30413"/>
    </ligand>
    <ligandPart>
        <name>Fe</name>
        <dbReference type="ChEBI" id="CHEBI:18248"/>
    </ligandPart>
</feature>
<keyword evidence="7" id="KW-0560">Oxidoreductase</keyword>
<comment type="similarity">
    <text evidence="7">Belongs to the cytochrome P450 family.</text>
</comment>
<dbReference type="AlphaFoldDB" id="A0AAP0RWV2"/>
<protein>
    <recommendedName>
        <fullName evidence="10">Cytochrome P450</fullName>
    </recommendedName>
</protein>
<evidence type="ECO:0000256" key="4">
    <source>
        <dbReference type="ARBA" id="ARBA00022989"/>
    </source>
</evidence>
<dbReference type="GO" id="GO:0005506">
    <property type="term" value="F:iron ion binding"/>
    <property type="evidence" value="ECO:0007669"/>
    <property type="project" value="InterPro"/>
</dbReference>
<dbReference type="GO" id="GO:0016705">
    <property type="term" value="F:oxidoreductase activity, acting on paired donors, with incorporation or reduction of molecular oxygen"/>
    <property type="evidence" value="ECO:0007669"/>
    <property type="project" value="InterPro"/>
</dbReference>
<dbReference type="InterPro" id="IPR002403">
    <property type="entry name" value="Cyt_P450_E_grp-IV"/>
</dbReference>
<keyword evidence="4" id="KW-0472">Membrane</keyword>
<dbReference type="PRINTS" id="PR00465">
    <property type="entry name" value="EP450IV"/>
</dbReference>
<evidence type="ECO:0000256" key="3">
    <source>
        <dbReference type="ARBA" id="ARBA00022723"/>
    </source>
</evidence>
<dbReference type="GO" id="GO:0004497">
    <property type="term" value="F:monooxygenase activity"/>
    <property type="evidence" value="ECO:0007669"/>
    <property type="project" value="UniProtKB-KW"/>
</dbReference>
<dbReference type="EMBL" id="JBBPBK010000004">
    <property type="protein sequence ID" value="KAK9286242.1"/>
    <property type="molecule type" value="Genomic_DNA"/>
</dbReference>
<name>A0AAP0RWV2_LIQFO</name>
<sequence>MAWIKPSTELSNKSFLLLPHPSKAKWSDRDKGYEKVGTKFALLTIWITHWMYKWRNPRCKNGILPPGSMGFPLIGETIELIIPSYSLDLQPFIKKRIQSSSGKITEKFNTFLEGLMCLPLNIPGTKYHRCLKDKDEIIKLLKDSLKERHASTAEARKGDFLDHAINDINTHKFLSEDLIVHLMFGALFASFESIATALTLAFKFLSDHPSALQELTAEHEVLLKNRKNMDTSLTWDEYKSMTFTSQVINETLRLGNLMPGWLRKALKDVQVNGYTIPAGWTIMVVPAALQLNPNTFEDPLAFNPWRWKDLGPDVISNNFMPFGGGMRQCAGADYSKVFMAAFFHVLVTKYRWTKVKGGDVFRNPILGFGEAIHINFSRIA</sequence>
<keyword evidence="6 7" id="KW-0349">Heme</keyword>
<keyword evidence="5 6" id="KW-0408">Iron</keyword>
<comment type="subcellular location">
    <subcellularLocation>
        <location evidence="1">Membrane</location>
        <topology evidence="1">Single-pass membrane protein</topology>
    </subcellularLocation>
</comment>
<dbReference type="PANTHER" id="PTHR24286:SF305">
    <property type="entry name" value="CYTOCHROME P450 708A2"/>
    <property type="match status" value="1"/>
</dbReference>
<dbReference type="GO" id="GO:0016125">
    <property type="term" value="P:sterol metabolic process"/>
    <property type="evidence" value="ECO:0007669"/>
    <property type="project" value="TreeGrafter"/>
</dbReference>
<evidence type="ECO:0000256" key="6">
    <source>
        <dbReference type="PIRSR" id="PIRSR602403-1"/>
    </source>
</evidence>
<dbReference type="PRINTS" id="PR00385">
    <property type="entry name" value="P450"/>
</dbReference>
<comment type="caution">
    <text evidence="8">The sequence shown here is derived from an EMBL/GenBank/DDBJ whole genome shotgun (WGS) entry which is preliminary data.</text>
</comment>
<evidence type="ECO:0000256" key="5">
    <source>
        <dbReference type="ARBA" id="ARBA00023004"/>
    </source>
</evidence>
<reference evidence="8 9" key="1">
    <citation type="journal article" date="2024" name="Plant J.">
        <title>Genome sequences and population genomics reveal climatic adaptation and genomic divergence between two closely related sweetgum species.</title>
        <authorList>
            <person name="Xu W.Q."/>
            <person name="Ren C.Q."/>
            <person name="Zhang X.Y."/>
            <person name="Comes H.P."/>
            <person name="Liu X.H."/>
            <person name="Li Y.G."/>
            <person name="Kettle C.J."/>
            <person name="Jalonen R."/>
            <person name="Gaisberger H."/>
            <person name="Ma Y.Z."/>
            <person name="Qiu Y.X."/>
        </authorList>
    </citation>
    <scope>NUCLEOTIDE SEQUENCE [LARGE SCALE GENOMIC DNA]</scope>
    <source>
        <strain evidence="8">Hangzhou</strain>
    </source>
</reference>
<dbReference type="GO" id="GO:0016132">
    <property type="term" value="P:brassinosteroid biosynthetic process"/>
    <property type="evidence" value="ECO:0007669"/>
    <property type="project" value="TreeGrafter"/>
</dbReference>
<keyword evidence="2" id="KW-0812">Transmembrane</keyword>
<keyword evidence="7" id="KW-0503">Monooxygenase</keyword>
<dbReference type="PROSITE" id="PS00086">
    <property type="entry name" value="CYTOCHROME_P450"/>
    <property type="match status" value="1"/>
</dbReference>
<keyword evidence="9" id="KW-1185">Reference proteome</keyword>
<evidence type="ECO:0000256" key="1">
    <source>
        <dbReference type="ARBA" id="ARBA00004167"/>
    </source>
</evidence>
<evidence type="ECO:0000256" key="2">
    <source>
        <dbReference type="ARBA" id="ARBA00022692"/>
    </source>
</evidence>
<dbReference type="Pfam" id="PF00067">
    <property type="entry name" value="p450"/>
    <property type="match status" value="1"/>
</dbReference>
<dbReference type="InterPro" id="IPR017972">
    <property type="entry name" value="Cyt_P450_CS"/>
</dbReference>
<comment type="cofactor">
    <cofactor evidence="6">
        <name>heme</name>
        <dbReference type="ChEBI" id="CHEBI:30413"/>
    </cofactor>
</comment>
<proteinExistence type="inferred from homology"/>
<dbReference type="GO" id="GO:0020037">
    <property type="term" value="F:heme binding"/>
    <property type="evidence" value="ECO:0007669"/>
    <property type="project" value="InterPro"/>
</dbReference>
<evidence type="ECO:0000313" key="9">
    <source>
        <dbReference type="Proteomes" id="UP001415857"/>
    </source>
</evidence>
<organism evidence="8 9">
    <name type="scientific">Liquidambar formosana</name>
    <name type="common">Formosan gum</name>
    <dbReference type="NCBI Taxonomy" id="63359"/>
    <lineage>
        <taxon>Eukaryota</taxon>
        <taxon>Viridiplantae</taxon>
        <taxon>Streptophyta</taxon>
        <taxon>Embryophyta</taxon>
        <taxon>Tracheophyta</taxon>
        <taxon>Spermatophyta</taxon>
        <taxon>Magnoliopsida</taxon>
        <taxon>eudicotyledons</taxon>
        <taxon>Gunneridae</taxon>
        <taxon>Pentapetalae</taxon>
        <taxon>Saxifragales</taxon>
        <taxon>Altingiaceae</taxon>
        <taxon>Liquidambar</taxon>
    </lineage>
</organism>
<dbReference type="InterPro" id="IPR001128">
    <property type="entry name" value="Cyt_P450"/>
</dbReference>
<keyword evidence="4" id="KW-1133">Transmembrane helix</keyword>
<accession>A0AAP0RWV2</accession>
<keyword evidence="3 6" id="KW-0479">Metal-binding</keyword>
<dbReference type="PANTHER" id="PTHR24286">
    <property type="entry name" value="CYTOCHROME P450 26"/>
    <property type="match status" value="1"/>
</dbReference>
<evidence type="ECO:0000256" key="7">
    <source>
        <dbReference type="RuleBase" id="RU000461"/>
    </source>
</evidence>
<dbReference type="GO" id="GO:0016020">
    <property type="term" value="C:membrane"/>
    <property type="evidence" value="ECO:0007669"/>
    <property type="project" value="UniProtKB-SubCell"/>
</dbReference>
<evidence type="ECO:0000313" key="8">
    <source>
        <dbReference type="EMBL" id="KAK9286242.1"/>
    </source>
</evidence>
<dbReference type="GO" id="GO:0010268">
    <property type="term" value="P:brassinosteroid homeostasis"/>
    <property type="evidence" value="ECO:0007669"/>
    <property type="project" value="TreeGrafter"/>
</dbReference>
<dbReference type="Proteomes" id="UP001415857">
    <property type="component" value="Unassembled WGS sequence"/>
</dbReference>
<dbReference type="Gene3D" id="1.10.630.10">
    <property type="entry name" value="Cytochrome P450"/>
    <property type="match status" value="1"/>
</dbReference>
<evidence type="ECO:0008006" key="10">
    <source>
        <dbReference type="Google" id="ProtNLM"/>
    </source>
</evidence>